<evidence type="ECO:0000256" key="1">
    <source>
        <dbReference type="ARBA" id="ARBA00023604"/>
    </source>
</evidence>
<name>A0ABR4P2T0_9HELO</name>
<reference evidence="2 3" key="1">
    <citation type="submission" date="2024-06" db="EMBL/GenBank/DDBJ databases">
        <title>Complete genome of Phlyctema vagabunda strain 19-DSS-EL-015.</title>
        <authorList>
            <person name="Fiorenzani C."/>
        </authorList>
    </citation>
    <scope>NUCLEOTIDE SEQUENCE [LARGE SCALE GENOMIC DNA]</scope>
    <source>
        <strain evidence="2 3">19-DSS-EL-015</strain>
    </source>
</reference>
<dbReference type="InterPro" id="IPR044053">
    <property type="entry name" value="AsaB-like"/>
</dbReference>
<protein>
    <submittedName>
        <fullName evidence="2">Uncharacterized protein</fullName>
    </submittedName>
</protein>
<accession>A0ABR4P2T0</accession>
<dbReference type="PANTHER" id="PTHR34598:SF3">
    <property type="entry name" value="OXIDOREDUCTASE AN1597"/>
    <property type="match status" value="1"/>
</dbReference>
<dbReference type="EMBL" id="JBFCZG010000010">
    <property type="protein sequence ID" value="KAL3417610.1"/>
    <property type="molecule type" value="Genomic_DNA"/>
</dbReference>
<evidence type="ECO:0000313" key="2">
    <source>
        <dbReference type="EMBL" id="KAL3417610.1"/>
    </source>
</evidence>
<comment type="similarity">
    <text evidence="1">Belongs to the asaB hydroxylase/desaturase family.</text>
</comment>
<dbReference type="PANTHER" id="PTHR34598">
    <property type="entry name" value="BLL6449 PROTEIN"/>
    <property type="match status" value="1"/>
</dbReference>
<gene>
    <name evidence="2" type="ORF">PVAG01_10620</name>
</gene>
<proteinExistence type="inferred from homology"/>
<sequence length="307" mass="35281">MSFTLRFLKDLPFYNEVQPYKIYGHPELSPEVESNLEFEDAENVVAKNIRQCQHLCCFADEGFEVVTSPSSCPLRAGIFEQRTPESDEIITTYLEEMMDMVKRRLKATTVFRRNDAAALSQELPPGDIRKQAIPVATIVHCDFSFDGGHERIRMHLTDDETESVESGRSKPMIVNVWRPLSTVTNAPLVMSDRRSIWQQDIIEADQGMADKVTKTAFLFHRPDQKWYWLPNQQPDEVFMFATWTPPTGDKRAGQVNFAEQSEMTFTDYCLDYSPHAAAFLHQTEGDVTPRESVEVRMIVLQDTMLLE</sequence>
<evidence type="ECO:0000313" key="3">
    <source>
        <dbReference type="Proteomes" id="UP001629113"/>
    </source>
</evidence>
<dbReference type="NCBIfam" id="NF041278">
    <property type="entry name" value="CmcJ_NvfI_EfuI"/>
    <property type="match status" value="1"/>
</dbReference>
<keyword evidence="3" id="KW-1185">Reference proteome</keyword>
<comment type="caution">
    <text evidence="2">The sequence shown here is derived from an EMBL/GenBank/DDBJ whole genome shotgun (WGS) entry which is preliminary data.</text>
</comment>
<dbReference type="Proteomes" id="UP001629113">
    <property type="component" value="Unassembled WGS sequence"/>
</dbReference>
<organism evidence="2 3">
    <name type="scientific">Phlyctema vagabunda</name>
    <dbReference type="NCBI Taxonomy" id="108571"/>
    <lineage>
        <taxon>Eukaryota</taxon>
        <taxon>Fungi</taxon>
        <taxon>Dikarya</taxon>
        <taxon>Ascomycota</taxon>
        <taxon>Pezizomycotina</taxon>
        <taxon>Leotiomycetes</taxon>
        <taxon>Helotiales</taxon>
        <taxon>Dermateaceae</taxon>
        <taxon>Phlyctema</taxon>
    </lineage>
</organism>